<keyword evidence="1" id="KW-0479">Metal-binding</keyword>
<feature type="region of interest" description="Disordered" evidence="4">
    <location>
        <begin position="602"/>
        <end position="640"/>
    </location>
</feature>
<reference evidence="6 7" key="1">
    <citation type="submission" date="2017-09" db="EMBL/GenBank/DDBJ databases">
        <title>Metagenomic Analysis Reveals Denitrifying Candidatus Accumulibacter and Flanking Population as a Source of N2O.</title>
        <authorList>
            <person name="Gao H."/>
            <person name="Mao Y."/>
            <person name="Zhao X."/>
            <person name="Liu W.-T."/>
            <person name="Zhang T."/>
            <person name="Wells G."/>
        </authorList>
    </citation>
    <scope>NUCLEOTIDE SEQUENCE [LARGE SCALE GENOMIC DNA]</scope>
    <source>
        <strain evidence="6">CANDO_2_IC</strain>
    </source>
</reference>
<feature type="domain" description="4Fe-4S ferredoxin-type" evidence="5">
    <location>
        <begin position="501"/>
        <end position="530"/>
    </location>
</feature>
<evidence type="ECO:0000256" key="1">
    <source>
        <dbReference type="ARBA" id="ARBA00022723"/>
    </source>
</evidence>
<dbReference type="Pfam" id="PF14691">
    <property type="entry name" value="Fer4_20"/>
    <property type="match status" value="1"/>
</dbReference>
<dbReference type="InterPro" id="IPR017900">
    <property type="entry name" value="4Fe4S_Fe_S_CS"/>
</dbReference>
<dbReference type="SUPFAM" id="SSF54862">
    <property type="entry name" value="4Fe-4S ferredoxins"/>
    <property type="match status" value="1"/>
</dbReference>
<comment type="caution">
    <text evidence="6">The sequence shown here is derived from an EMBL/GenBank/DDBJ whole genome shotgun (WGS) entry which is preliminary data.</text>
</comment>
<dbReference type="InterPro" id="IPR017896">
    <property type="entry name" value="4Fe4S_Fe-S-bd"/>
</dbReference>
<keyword evidence="3" id="KW-0411">Iron-sulfur</keyword>
<gene>
    <name evidence="6" type="ORF">CRU78_06970</name>
</gene>
<dbReference type="InterPro" id="IPR028261">
    <property type="entry name" value="DPD_II"/>
</dbReference>
<keyword evidence="2" id="KW-0408">Iron</keyword>
<dbReference type="GO" id="GO:0016491">
    <property type="term" value="F:oxidoreductase activity"/>
    <property type="evidence" value="ECO:0007669"/>
    <property type="project" value="InterPro"/>
</dbReference>
<accession>A0A6A7RTR0</accession>
<dbReference type="Pfam" id="PF07992">
    <property type="entry name" value="Pyr_redox_2"/>
    <property type="match status" value="1"/>
</dbReference>
<dbReference type="InterPro" id="IPR009051">
    <property type="entry name" value="Helical_ferredxn"/>
</dbReference>
<name>A0A6A7RTR0_9PROT</name>
<dbReference type="EMBL" id="PDHS01000149">
    <property type="protein sequence ID" value="MQM30286.1"/>
    <property type="molecule type" value="Genomic_DNA"/>
</dbReference>
<evidence type="ECO:0000256" key="4">
    <source>
        <dbReference type="SAM" id="MobiDB-lite"/>
    </source>
</evidence>
<dbReference type="PANTHER" id="PTHR42783:SF3">
    <property type="entry name" value="GLUTAMATE SYNTHASE [NADPH] SMALL CHAIN-RELATED"/>
    <property type="match status" value="1"/>
</dbReference>
<dbReference type="Proteomes" id="UP000342300">
    <property type="component" value="Unassembled WGS sequence"/>
</dbReference>
<evidence type="ECO:0000256" key="2">
    <source>
        <dbReference type="ARBA" id="ARBA00023004"/>
    </source>
</evidence>
<proteinExistence type="predicted"/>
<dbReference type="PANTHER" id="PTHR42783">
    <property type="entry name" value="GLUTAMATE SYNTHASE [NADPH] SMALL CHAIN"/>
    <property type="match status" value="1"/>
</dbReference>
<dbReference type="PRINTS" id="PR00419">
    <property type="entry name" value="ADXRDTASE"/>
</dbReference>
<dbReference type="Gene3D" id="1.10.1060.10">
    <property type="entry name" value="Alpha-helical ferredoxin"/>
    <property type="match status" value="1"/>
</dbReference>
<dbReference type="Pfam" id="PF12838">
    <property type="entry name" value="Fer4_7"/>
    <property type="match status" value="1"/>
</dbReference>
<dbReference type="InterPro" id="IPR023753">
    <property type="entry name" value="FAD/NAD-binding_dom"/>
</dbReference>
<evidence type="ECO:0000259" key="5">
    <source>
        <dbReference type="PROSITE" id="PS51379"/>
    </source>
</evidence>
<dbReference type="AlphaFoldDB" id="A0A6A7RTR0"/>
<feature type="compositionally biased region" description="Pro residues" evidence="4">
    <location>
        <begin position="606"/>
        <end position="617"/>
    </location>
</feature>
<dbReference type="SUPFAM" id="SSF51971">
    <property type="entry name" value="Nucleotide-binding domain"/>
    <property type="match status" value="2"/>
</dbReference>
<organism evidence="6 7">
    <name type="scientific">Candidatus Accumulibacter phosphatis</name>
    <dbReference type="NCBI Taxonomy" id="327160"/>
    <lineage>
        <taxon>Bacteria</taxon>
        <taxon>Pseudomonadati</taxon>
        <taxon>Pseudomonadota</taxon>
        <taxon>Betaproteobacteria</taxon>
        <taxon>Candidatus Accumulibacter</taxon>
    </lineage>
</organism>
<protein>
    <submittedName>
        <fullName evidence="6">Glutamate synthase</fullName>
    </submittedName>
</protein>
<dbReference type="GO" id="GO:0046872">
    <property type="term" value="F:metal ion binding"/>
    <property type="evidence" value="ECO:0007669"/>
    <property type="project" value="UniProtKB-KW"/>
</dbReference>
<evidence type="ECO:0000313" key="7">
    <source>
        <dbReference type="Proteomes" id="UP000342300"/>
    </source>
</evidence>
<dbReference type="Gene3D" id="3.50.50.60">
    <property type="entry name" value="FAD/NAD(P)-binding domain"/>
    <property type="match status" value="2"/>
</dbReference>
<evidence type="ECO:0000313" key="6">
    <source>
        <dbReference type="EMBL" id="MQM30286.1"/>
    </source>
</evidence>
<dbReference type="InterPro" id="IPR036188">
    <property type="entry name" value="FAD/NAD-bd_sf"/>
</dbReference>
<dbReference type="PROSITE" id="PS51379">
    <property type="entry name" value="4FE4S_FER_2"/>
    <property type="match status" value="2"/>
</dbReference>
<feature type="domain" description="4Fe-4S ferredoxin-type" evidence="5">
    <location>
        <begin position="560"/>
        <end position="590"/>
    </location>
</feature>
<dbReference type="Gene3D" id="3.30.70.20">
    <property type="match status" value="1"/>
</dbReference>
<dbReference type="GO" id="GO:0051536">
    <property type="term" value="F:iron-sulfur cluster binding"/>
    <property type="evidence" value="ECO:0007669"/>
    <property type="project" value="UniProtKB-KW"/>
</dbReference>
<evidence type="ECO:0000256" key="3">
    <source>
        <dbReference type="ARBA" id="ARBA00023014"/>
    </source>
</evidence>
<dbReference type="PROSITE" id="PS00198">
    <property type="entry name" value="4FE4S_FER_1"/>
    <property type="match status" value="1"/>
</dbReference>
<sequence length="640" mass="70014">MKPTDISVPDYFHKVVDCQWACPAHTPVPEYIRLIAAGRYGEAYMVNWVSNVFPGILGRTCDRPCEPACRRGRVEDETADGRERKEPVAICRLKRVAADYKDDIRHLLPPPAAQKNGRRVACVGAGPASLTVARDLAPLGYEVVIYDGDALAGGMMRTQIPKFRLPEEVIDEETGYVLDLGVELRGGQYVSSLKNLIGEGYDAIFVGSGAPRGHDLDIPGRKEAAKSIHLGIDWLASVAFGHTTSIGKRVIVLGGGNTAMDCCRSSRRLGGEDVKVIVRSGFEQMKASPWEKEDAMHEGIPILNNLVPKAFTHIGGRLTGATFEKVRVEFDANGRRSLVPTGEPDAHFDCDEVLVAVGQDNSFPWIERDIGIDFDKWGLPKIDEASMQSTVPNVFFGGDAAFGPKNIIWAVAHGHQAAVSIDRLLNGEDLAERPAPQTSLVSQKMGIHQWMYDNSISTDRRLRVPLRDLSAALKNIKIEVELGFDPQLAFKEAQRCLNCDVQTVFAPKLCIECDACMDICPMDSISFTVNGDEEDLRQRLSAPALDKSQDLYVSASLKTGRVMVKDEDVCLHCGLCAERCPTGAWDMQKFLFASTYAGPGCRNAGSPPPLPEPPSPPSSEQQPKVRRKPKPAPAPDQQTA</sequence>